<dbReference type="InterPro" id="IPR001878">
    <property type="entry name" value="Znf_CCHC"/>
</dbReference>
<evidence type="ECO:0000313" key="5">
    <source>
        <dbReference type="EMBL" id="KAG2939484.1"/>
    </source>
</evidence>
<dbReference type="GO" id="GO:0008270">
    <property type="term" value="F:zinc ion binding"/>
    <property type="evidence" value="ECO:0007669"/>
    <property type="project" value="UniProtKB-KW"/>
</dbReference>
<protein>
    <recommendedName>
        <fullName evidence="2">CCHC-type domain-containing protein</fullName>
    </recommendedName>
</protein>
<dbReference type="STRING" id="29920.A0A329S4C9"/>
<dbReference type="EMBL" id="RCMI01000257">
    <property type="protein sequence ID" value="KAG2921929.1"/>
    <property type="molecule type" value="Genomic_DNA"/>
</dbReference>
<dbReference type="EMBL" id="RCMG01000291">
    <property type="protein sequence ID" value="KAG2857447.1"/>
    <property type="molecule type" value="Genomic_DNA"/>
</dbReference>
<dbReference type="Pfam" id="PF00098">
    <property type="entry name" value="zf-CCHC"/>
    <property type="match status" value="1"/>
</dbReference>
<dbReference type="InterPro" id="IPR036875">
    <property type="entry name" value="Znf_CCHC_sf"/>
</dbReference>
<evidence type="ECO:0000313" key="4">
    <source>
        <dbReference type="EMBL" id="KAG2921929.1"/>
    </source>
</evidence>
<dbReference type="PANTHER" id="PTHR47481">
    <property type="match status" value="1"/>
</dbReference>
<feature type="domain" description="CCHC-type" evidence="2">
    <location>
        <begin position="195"/>
        <end position="211"/>
    </location>
</feature>
<gene>
    <name evidence="8" type="ORF">PC110_g13159</name>
    <name evidence="3" type="ORF">PC113_g10696</name>
    <name evidence="4" type="ORF">PC115_g9395</name>
    <name evidence="5" type="ORF">PC117_g10947</name>
    <name evidence="6" type="ORF">PC118_g9616</name>
    <name evidence="7" type="ORF">PC129_g10897</name>
</gene>
<keyword evidence="9" id="KW-1185">Reference proteome</keyword>
<name>A0A329S4C9_9STRA</name>
<comment type="caution">
    <text evidence="8">The sequence shown here is derived from an EMBL/GenBank/DDBJ whole genome shotgun (WGS) entry which is preliminary data.</text>
</comment>
<dbReference type="Pfam" id="PF14223">
    <property type="entry name" value="Retrotran_gag_2"/>
    <property type="match status" value="1"/>
</dbReference>
<sequence length="237" mass="26828">MTLAKKGLLDHVVLKRDAMTNGYGEPISRESPAWRTADMKALAIIAKPVSVNYQAMIRDETSARGAWEVLEGFFNRQTMHNRVALNQKMNEFTLASGGNLYDHLTRFKELSTALAAAGEPLDEQRQLVILLGNLPREYHVTVKIIESIAGVTMLQAAEMLKREYAESRHEDTEVAFHSARQRNKNTKPQSKCRGKCFNCGKIGHKEAECRSPKKKKTEQDYVFAVTKSERSEWLLDS</sequence>
<evidence type="ECO:0000256" key="1">
    <source>
        <dbReference type="PROSITE-ProRule" id="PRU00047"/>
    </source>
</evidence>
<evidence type="ECO:0000313" key="3">
    <source>
        <dbReference type="EMBL" id="KAG2857447.1"/>
    </source>
</evidence>
<evidence type="ECO:0000259" key="2">
    <source>
        <dbReference type="PROSITE" id="PS50158"/>
    </source>
</evidence>
<dbReference type="VEuPathDB" id="FungiDB:PC110_g13159"/>
<dbReference type="PROSITE" id="PS50158">
    <property type="entry name" value="ZF_CCHC"/>
    <property type="match status" value="1"/>
</dbReference>
<keyword evidence="1" id="KW-0863">Zinc-finger</keyword>
<reference evidence="8 9" key="1">
    <citation type="submission" date="2018-01" db="EMBL/GenBank/DDBJ databases">
        <title>Draft genome of the strawberry crown rot pathogen Phytophthora cactorum.</title>
        <authorList>
            <person name="Armitage A.D."/>
            <person name="Lysoe E."/>
            <person name="Nellist C.F."/>
            <person name="Harrison R.J."/>
            <person name="Brurberg M.B."/>
        </authorList>
    </citation>
    <scope>NUCLEOTIDE SEQUENCE [LARGE SCALE GENOMIC DNA]</scope>
    <source>
        <strain evidence="8 9">10300</strain>
    </source>
</reference>
<organism evidence="8 9">
    <name type="scientific">Phytophthora cactorum</name>
    <dbReference type="NCBI Taxonomy" id="29920"/>
    <lineage>
        <taxon>Eukaryota</taxon>
        <taxon>Sar</taxon>
        <taxon>Stramenopiles</taxon>
        <taxon>Oomycota</taxon>
        <taxon>Peronosporomycetes</taxon>
        <taxon>Peronosporales</taxon>
        <taxon>Peronosporaceae</taxon>
        <taxon>Phytophthora</taxon>
    </lineage>
</organism>
<dbReference type="Proteomes" id="UP000736787">
    <property type="component" value="Unassembled WGS sequence"/>
</dbReference>
<dbReference type="EMBL" id="RCML01000265">
    <property type="protein sequence ID" value="KAG2983114.1"/>
    <property type="molecule type" value="Genomic_DNA"/>
</dbReference>
<dbReference type="OrthoDB" id="92642at2759"/>
<evidence type="ECO:0000313" key="9">
    <source>
        <dbReference type="Proteomes" id="UP000251314"/>
    </source>
</evidence>
<evidence type="ECO:0000313" key="6">
    <source>
        <dbReference type="EMBL" id="KAG2983114.1"/>
    </source>
</evidence>
<dbReference type="Proteomes" id="UP000251314">
    <property type="component" value="Unassembled WGS sequence"/>
</dbReference>
<dbReference type="GO" id="GO:0003676">
    <property type="term" value="F:nucleic acid binding"/>
    <property type="evidence" value="ECO:0007669"/>
    <property type="project" value="InterPro"/>
</dbReference>
<dbReference type="Proteomes" id="UP000774804">
    <property type="component" value="Unassembled WGS sequence"/>
</dbReference>
<reference evidence="3" key="2">
    <citation type="submission" date="2018-10" db="EMBL/GenBank/DDBJ databases">
        <title>Effector identification in a new, highly contiguous assembly of the strawberry crown rot pathogen Phytophthora cactorum.</title>
        <authorList>
            <person name="Armitage A.D."/>
            <person name="Nellist C.F."/>
            <person name="Bates H."/>
            <person name="Vickerstaff R.J."/>
            <person name="Harrison R.J."/>
        </authorList>
    </citation>
    <scope>NUCLEOTIDE SEQUENCE</scope>
    <source>
        <strain evidence="3">15-7</strain>
        <strain evidence="4">4032</strain>
        <strain evidence="5">4040</strain>
        <strain evidence="6">P415</strain>
        <strain evidence="7">P421</strain>
    </source>
</reference>
<proteinExistence type="predicted"/>
<keyword evidence="1" id="KW-0862">Zinc</keyword>
<dbReference type="EMBL" id="RCMV01000371">
    <property type="protein sequence ID" value="KAG3218303.1"/>
    <property type="molecule type" value="Genomic_DNA"/>
</dbReference>
<dbReference type="Proteomes" id="UP000697107">
    <property type="component" value="Unassembled WGS sequence"/>
</dbReference>
<dbReference type="SMART" id="SM00343">
    <property type="entry name" value="ZnF_C2HC"/>
    <property type="match status" value="1"/>
</dbReference>
<accession>A0A329S4C9</accession>
<keyword evidence="1" id="KW-0479">Metal-binding</keyword>
<evidence type="ECO:0000313" key="8">
    <source>
        <dbReference type="EMBL" id="RAW30482.1"/>
    </source>
</evidence>
<dbReference type="AlphaFoldDB" id="A0A329S4C9"/>
<dbReference type="Proteomes" id="UP000735874">
    <property type="component" value="Unassembled WGS sequence"/>
</dbReference>
<dbReference type="EMBL" id="MJFZ01000369">
    <property type="protein sequence ID" value="RAW30482.1"/>
    <property type="molecule type" value="Genomic_DNA"/>
</dbReference>
<evidence type="ECO:0000313" key="7">
    <source>
        <dbReference type="EMBL" id="KAG3218303.1"/>
    </source>
</evidence>
<dbReference type="EMBL" id="RCMK01000274">
    <property type="protein sequence ID" value="KAG2939484.1"/>
    <property type="molecule type" value="Genomic_DNA"/>
</dbReference>
<dbReference type="Proteomes" id="UP000760860">
    <property type="component" value="Unassembled WGS sequence"/>
</dbReference>
<dbReference type="SUPFAM" id="SSF57756">
    <property type="entry name" value="Retrovirus zinc finger-like domains"/>
    <property type="match status" value="1"/>
</dbReference>
<dbReference type="PANTHER" id="PTHR47481:SF7">
    <property type="entry name" value="CCHC-TYPE DOMAIN-CONTAINING PROTEIN"/>
    <property type="match status" value="1"/>
</dbReference>